<name>A0A1C7NMM9_9FUNG</name>
<evidence type="ECO:0000256" key="8">
    <source>
        <dbReference type="ARBA" id="ARBA00023027"/>
    </source>
</evidence>
<protein>
    <submittedName>
        <fullName evidence="10">External alternative NAD(P)H-ubiquinone oxidoreductase B1, mitochondrial</fullName>
    </submittedName>
</protein>
<keyword evidence="5" id="KW-0106">Calcium</keyword>
<dbReference type="InterPro" id="IPR036188">
    <property type="entry name" value="FAD/NAD-bd_sf"/>
</dbReference>
<evidence type="ECO:0000256" key="7">
    <source>
        <dbReference type="ARBA" id="ARBA00023002"/>
    </source>
</evidence>
<gene>
    <name evidence="10" type="primary">NDB1</name>
    <name evidence="10" type="ORF">A0J61_01680</name>
</gene>
<dbReference type="CDD" id="cd00051">
    <property type="entry name" value="EFh"/>
    <property type="match status" value="1"/>
</dbReference>
<feature type="domain" description="EF-hand" evidence="9">
    <location>
        <begin position="483"/>
        <end position="518"/>
    </location>
</feature>
<dbReference type="PRINTS" id="PR00368">
    <property type="entry name" value="FADPNR"/>
</dbReference>
<evidence type="ECO:0000256" key="5">
    <source>
        <dbReference type="ARBA" id="ARBA00022837"/>
    </source>
</evidence>
<proteinExistence type="inferred from homology"/>
<dbReference type="Gene3D" id="3.50.50.100">
    <property type="match status" value="2"/>
</dbReference>
<dbReference type="GO" id="GO:0003954">
    <property type="term" value="F:NADH dehydrogenase activity"/>
    <property type="evidence" value="ECO:0007669"/>
    <property type="project" value="InterPro"/>
</dbReference>
<dbReference type="InterPro" id="IPR054585">
    <property type="entry name" value="NDH2-like_C"/>
</dbReference>
<dbReference type="Pfam" id="PF13499">
    <property type="entry name" value="EF-hand_7"/>
    <property type="match status" value="1"/>
</dbReference>
<organism evidence="10 11">
    <name type="scientific">Choanephora cucurbitarum</name>
    <dbReference type="NCBI Taxonomy" id="101091"/>
    <lineage>
        <taxon>Eukaryota</taxon>
        <taxon>Fungi</taxon>
        <taxon>Fungi incertae sedis</taxon>
        <taxon>Mucoromycota</taxon>
        <taxon>Mucoromycotina</taxon>
        <taxon>Mucoromycetes</taxon>
        <taxon>Mucorales</taxon>
        <taxon>Mucorineae</taxon>
        <taxon>Choanephoraceae</taxon>
        <taxon>Choanephoroideae</taxon>
        <taxon>Choanephora</taxon>
    </lineage>
</organism>
<dbReference type="PROSITE" id="PS00018">
    <property type="entry name" value="EF_HAND_1"/>
    <property type="match status" value="1"/>
</dbReference>
<dbReference type="SUPFAM" id="SSF51905">
    <property type="entry name" value="FAD/NAD(P)-binding domain"/>
    <property type="match status" value="2"/>
</dbReference>
<dbReference type="GO" id="GO:0005509">
    <property type="term" value="F:calcium ion binding"/>
    <property type="evidence" value="ECO:0007669"/>
    <property type="project" value="InterPro"/>
</dbReference>
<comment type="caution">
    <text evidence="10">The sequence shown here is derived from an EMBL/GenBank/DDBJ whole genome shotgun (WGS) entry which is preliminary data.</text>
</comment>
<dbReference type="PANTHER" id="PTHR43706:SF50">
    <property type="entry name" value="NADH DEHYDROGENASE (UBIQUINONE)-RELATED"/>
    <property type="match status" value="1"/>
</dbReference>
<dbReference type="InParanoid" id="A0A1C7NMM9"/>
<evidence type="ECO:0000256" key="4">
    <source>
        <dbReference type="ARBA" id="ARBA00022827"/>
    </source>
</evidence>
<evidence type="ECO:0000259" key="9">
    <source>
        <dbReference type="PROSITE" id="PS50222"/>
    </source>
</evidence>
<keyword evidence="4" id="KW-0274">FAD</keyword>
<dbReference type="InterPro" id="IPR018247">
    <property type="entry name" value="EF_Hand_1_Ca_BS"/>
</dbReference>
<evidence type="ECO:0000256" key="6">
    <source>
        <dbReference type="ARBA" id="ARBA00022946"/>
    </source>
</evidence>
<sequence length="629" mass="71121">MFSRPLIRNIPKQGLTRYISRSYATQKTPHAWIGPKLKKTLAYSTVAAASGGLVYYLAQDPNDYVDMYGAHEYVPHLALYPQRGGVKNLPVATHLIDDTIDSEDKKQKKQRLVILGSGWGAVSVLKGLDRDKYDVVVISENNYFLFTPLLPSATVGTLELRSLLEPVRKIVSRISGHFLEGRAVDIDLENKYVEVNGVNGDENFYVPYDKLVVAVGATSMTHGVEGIDNTHRLKTIQDAIKIRHKVTENVEKACLPTTSPEERKQLLSFVVCGGGPTGVEFAAELSDWINEDLVKWFPKLIREDITIHIIQSRDHILNTFDSKISEYAEKRFDRAHIQVITNARVQRIDEDKVVYTIKGTNVDGQPITKTLPYGLCLWSTGIVGELLTIVKAMTPFAKNLTEKLSEQAHKRVLTTDGYLHLNGVPDQSIYALGDCASIENPKLLEHILEFFEEADSDQDGSLRYDEFLVACDNMCSRFPLTEQYLTNLAKMFRKYDSDSNGVLDFEEMKHMLNDIDRKLTNLPATAQVASQQGIYLAKYLNRLAAENNDELNTKRSVGVFRYNHLGTLAYLGNTAVGDFKWGYQMIGGLWALYLWRSVYWSEQVSMRTRMNLSIDWTKRALWGRDISTV</sequence>
<dbReference type="SMART" id="SM00054">
    <property type="entry name" value="EFh"/>
    <property type="match status" value="2"/>
</dbReference>
<keyword evidence="6" id="KW-0809">Transit peptide</keyword>
<evidence type="ECO:0000313" key="10">
    <source>
        <dbReference type="EMBL" id="OBZ90278.1"/>
    </source>
</evidence>
<evidence type="ECO:0000256" key="2">
    <source>
        <dbReference type="ARBA" id="ARBA00005272"/>
    </source>
</evidence>
<comment type="similarity">
    <text evidence="2">Belongs to the NADH dehydrogenase family.</text>
</comment>
<dbReference type="EMBL" id="LUGH01000056">
    <property type="protein sequence ID" value="OBZ90278.1"/>
    <property type="molecule type" value="Genomic_DNA"/>
</dbReference>
<dbReference type="Pfam" id="PF07992">
    <property type="entry name" value="Pyr_redox_2"/>
    <property type="match status" value="1"/>
</dbReference>
<keyword evidence="3" id="KW-0285">Flavoprotein</keyword>
<dbReference type="Pfam" id="PF22366">
    <property type="entry name" value="NDH2_C"/>
    <property type="match status" value="1"/>
</dbReference>
<dbReference type="InterPro" id="IPR045024">
    <property type="entry name" value="NDH-2"/>
</dbReference>
<dbReference type="PANTHER" id="PTHR43706">
    <property type="entry name" value="NADH DEHYDROGENASE"/>
    <property type="match status" value="1"/>
</dbReference>
<dbReference type="InterPro" id="IPR002048">
    <property type="entry name" value="EF_hand_dom"/>
</dbReference>
<keyword evidence="11" id="KW-1185">Reference proteome</keyword>
<dbReference type="STRING" id="101091.A0A1C7NMM9"/>
<dbReference type="GO" id="GO:0005743">
    <property type="term" value="C:mitochondrial inner membrane"/>
    <property type="evidence" value="ECO:0007669"/>
    <property type="project" value="UniProtKB-SubCell"/>
</dbReference>
<dbReference type="PROSITE" id="PS50222">
    <property type="entry name" value="EF_HAND_2"/>
    <property type="match status" value="2"/>
</dbReference>
<feature type="domain" description="EF-hand" evidence="9">
    <location>
        <begin position="442"/>
        <end position="477"/>
    </location>
</feature>
<evidence type="ECO:0000313" key="11">
    <source>
        <dbReference type="Proteomes" id="UP000093000"/>
    </source>
</evidence>
<evidence type="ECO:0000256" key="3">
    <source>
        <dbReference type="ARBA" id="ARBA00022630"/>
    </source>
</evidence>
<dbReference type="InterPro" id="IPR011992">
    <property type="entry name" value="EF-hand-dom_pair"/>
</dbReference>
<keyword evidence="10" id="KW-0830">Ubiquinone</keyword>
<keyword evidence="8" id="KW-0520">NAD</keyword>
<reference evidence="10 11" key="1">
    <citation type="submission" date="2016-03" db="EMBL/GenBank/DDBJ databases">
        <title>Choanephora cucurbitarum.</title>
        <authorList>
            <person name="Min B."/>
            <person name="Park H."/>
            <person name="Park J.-H."/>
            <person name="Shin H.-D."/>
            <person name="Choi I.-G."/>
        </authorList>
    </citation>
    <scope>NUCLEOTIDE SEQUENCE [LARGE SCALE GENOMIC DNA]</scope>
    <source>
        <strain evidence="10 11">KUS-F28377</strain>
    </source>
</reference>
<dbReference type="Proteomes" id="UP000093000">
    <property type="component" value="Unassembled WGS sequence"/>
</dbReference>
<dbReference type="AlphaFoldDB" id="A0A1C7NMM9"/>
<accession>A0A1C7NMM9</accession>
<evidence type="ECO:0000256" key="1">
    <source>
        <dbReference type="ARBA" id="ARBA00004137"/>
    </source>
</evidence>
<comment type="subcellular location">
    <subcellularLocation>
        <location evidence="1">Mitochondrion inner membrane</location>
        <topology evidence="1">Peripheral membrane protein</topology>
        <orientation evidence="1">Intermembrane side</orientation>
    </subcellularLocation>
</comment>
<dbReference type="SUPFAM" id="SSF47473">
    <property type="entry name" value="EF-hand"/>
    <property type="match status" value="1"/>
</dbReference>
<dbReference type="InterPro" id="IPR023753">
    <property type="entry name" value="FAD/NAD-binding_dom"/>
</dbReference>
<dbReference type="OrthoDB" id="3244603at2759"/>
<keyword evidence="7" id="KW-0560">Oxidoreductase</keyword>